<feature type="transmembrane region" description="Helical" evidence="1">
    <location>
        <begin position="32"/>
        <end position="50"/>
    </location>
</feature>
<keyword evidence="1" id="KW-0472">Membrane</keyword>
<dbReference type="HOGENOM" id="CLU_1494949_0_0_11"/>
<dbReference type="RefSeq" id="WP_016456092.1">
    <property type="nucleotide sequence ID" value="NZ_KE150269.1"/>
</dbReference>
<sequence length="180" mass="19269">MSNNQTVPQKVTAAKKCLLDARSRSLVVASRMILVGFAVALVGIMVIARLPSDSRLIPLVVAVFGAVSGALIYTAFGRKTPEEMFDGLWPDTQIAEENGLDKIFANINGQPIAFCNLKDEAKYEKSSELIAGRPIEAFGVLDGVLIAGFLALEADKVSFYRKGWGVGGGDFNPTDESLMG</sequence>
<name>S2W339_9ACTN</name>
<accession>S2W339</accession>
<proteinExistence type="predicted"/>
<dbReference type="Proteomes" id="UP000014417">
    <property type="component" value="Unassembled WGS sequence"/>
</dbReference>
<keyword evidence="1" id="KW-1133">Transmembrane helix</keyword>
<keyword evidence="1" id="KW-0812">Transmembrane</keyword>
<organism evidence="2 3">
    <name type="scientific">Propionimicrobium lymphophilum ACS-093-V-SCH5</name>
    <dbReference type="NCBI Taxonomy" id="883161"/>
    <lineage>
        <taxon>Bacteria</taxon>
        <taxon>Bacillati</taxon>
        <taxon>Actinomycetota</taxon>
        <taxon>Actinomycetes</taxon>
        <taxon>Propionibacteriales</taxon>
        <taxon>Propionibacteriaceae</taxon>
        <taxon>Propionimicrobium</taxon>
    </lineage>
</organism>
<keyword evidence="3" id="KW-1185">Reference proteome</keyword>
<evidence type="ECO:0000313" key="2">
    <source>
        <dbReference type="EMBL" id="EPD32740.1"/>
    </source>
</evidence>
<dbReference type="EMBL" id="AGZR01000007">
    <property type="protein sequence ID" value="EPD32740.1"/>
    <property type="molecule type" value="Genomic_DNA"/>
</dbReference>
<comment type="caution">
    <text evidence="2">The sequence shown here is derived from an EMBL/GenBank/DDBJ whole genome shotgun (WGS) entry which is preliminary data.</text>
</comment>
<dbReference type="AlphaFoldDB" id="S2W339"/>
<reference evidence="2 3" key="1">
    <citation type="submission" date="2013-04" db="EMBL/GenBank/DDBJ databases">
        <title>The Genome Sequence of Propionimicrobium lymphophilum ACS-093-V-SCH5.</title>
        <authorList>
            <consortium name="The Broad Institute Genomics Platform"/>
            <person name="Earl A."/>
            <person name="Ward D."/>
            <person name="Feldgarden M."/>
            <person name="Gevers D."/>
            <person name="Saerens B."/>
            <person name="Vaneechoutte M."/>
            <person name="Walker B."/>
            <person name="Young S."/>
            <person name="Zeng Q."/>
            <person name="Gargeya S."/>
            <person name="Fitzgerald M."/>
            <person name="Haas B."/>
            <person name="Abouelleil A."/>
            <person name="Allen A.W."/>
            <person name="Alvarado L."/>
            <person name="Arachchi H.M."/>
            <person name="Berlin A.M."/>
            <person name="Chapman S.B."/>
            <person name="Gainer-Dewar J."/>
            <person name="Goldberg J."/>
            <person name="Griggs A."/>
            <person name="Gujja S."/>
            <person name="Hansen M."/>
            <person name="Howarth C."/>
            <person name="Imamovic A."/>
            <person name="Ireland A."/>
            <person name="Larimer J."/>
            <person name="McCowan C."/>
            <person name="Murphy C."/>
            <person name="Pearson M."/>
            <person name="Poon T.W."/>
            <person name="Priest M."/>
            <person name="Roberts A."/>
            <person name="Saif S."/>
            <person name="Shea T."/>
            <person name="Sisk P."/>
            <person name="Sykes S."/>
            <person name="Wortman J."/>
            <person name="Nusbaum C."/>
            <person name="Birren B."/>
        </authorList>
    </citation>
    <scope>NUCLEOTIDE SEQUENCE [LARGE SCALE GENOMIC DNA]</scope>
    <source>
        <strain evidence="2 3">ACS-093-V-SCH5</strain>
    </source>
</reference>
<protein>
    <submittedName>
        <fullName evidence="2">Uncharacterized protein</fullName>
    </submittedName>
</protein>
<gene>
    <name evidence="2" type="ORF">HMPREF9306_01262</name>
</gene>
<feature type="transmembrane region" description="Helical" evidence="1">
    <location>
        <begin position="56"/>
        <end position="76"/>
    </location>
</feature>
<evidence type="ECO:0000256" key="1">
    <source>
        <dbReference type="SAM" id="Phobius"/>
    </source>
</evidence>
<evidence type="ECO:0000313" key="3">
    <source>
        <dbReference type="Proteomes" id="UP000014417"/>
    </source>
</evidence>